<gene>
    <name evidence="1" type="ORF">CN495_08675</name>
</gene>
<dbReference type="EMBL" id="NTYF01000023">
    <property type="protein sequence ID" value="PER55815.1"/>
    <property type="molecule type" value="Genomic_DNA"/>
</dbReference>
<protein>
    <recommendedName>
        <fullName evidence="3">Phage protein</fullName>
    </recommendedName>
</protein>
<reference evidence="1 2" key="1">
    <citation type="submission" date="2017-09" db="EMBL/GenBank/DDBJ databases">
        <title>Large-scale bioinformatics analysis of Bacillus genomes uncovers conserved roles of natural products in bacterial physiology.</title>
        <authorList>
            <consortium name="Agbiome Team Llc"/>
            <person name="Bleich R.M."/>
            <person name="Kirk G.J."/>
            <person name="Santa Maria K.C."/>
            <person name="Allen S.E."/>
            <person name="Farag S."/>
            <person name="Shank E.A."/>
            <person name="Bowers A."/>
        </authorList>
    </citation>
    <scope>NUCLEOTIDE SEQUENCE [LARGE SCALE GENOMIC DNA]</scope>
    <source>
        <strain evidence="1 2">AFS005140</strain>
    </source>
</reference>
<evidence type="ECO:0008006" key="3">
    <source>
        <dbReference type="Google" id="ProtNLM"/>
    </source>
</evidence>
<proteinExistence type="predicted"/>
<evidence type="ECO:0000313" key="1">
    <source>
        <dbReference type="EMBL" id="PER55815.1"/>
    </source>
</evidence>
<dbReference type="RefSeq" id="WP_098317152.1">
    <property type="nucleotide sequence ID" value="NZ_NTYF01000023.1"/>
</dbReference>
<comment type="caution">
    <text evidence="1">The sequence shown here is derived from an EMBL/GenBank/DDBJ whole genome shotgun (WGS) entry which is preliminary data.</text>
</comment>
<sequence length="247" mass="28124">MTTGYKLYPRADLISDWATLVTLPKEEVVRVYEGWLEIEQYNEELEKELMAKRTSAKEKAVNDILALGIEVRKFDKRKIFPTVTGYVAWFKKNVLDEIDKKYPPCRREMPRAFMGGKEVNGIALYNNVSPASLVDLYYRITADYNRKKEKVGKTDKLLVKSIQYASENGINIDELLPKEIIQVVGEIAKQNYADGLRNGESVWLKHGCSKCDTYVMGEHRCSCGSARISVEISGDLIDGFIYNLVSC</sequence>
<dbReference type="AlphaFoldDB" id="A0ABD6S7N1"/>
<name>A0ABD6S7N1_BACTU</name>
<dbReference type="Proteomes" id="UP000219897">
    <property type="component" value="Unassembled WGS sequence"/>
</dbReference>
<organism evidence="1 2">
    <name type="scientific">Bacillus thuringiensis</name>
    <dbReference type="NCBI Taxonomy" id="1428"/>
    <lineage>
        <taxon>Bacteria</taxon>
        <taxon>Bacillati</taxon>
        <taxon>Bacillota</taxon>
        <taxon>Bacilli</taxon>
        <taxon>Bacillales</taxon>
        <taxon>Bacillaceae</taxon>
        <taxon>Bacillus</taxon>
        <taxon>Bacillus cereus group</taxon>
    </lineage>
</organism>
<evidence type="ECO:0000313" key="2">
    <source>
        <dbReference type="Proteomes" id="UP000219897"/>
    </source>
</evidence>
<accession>A0ABD6S7N1</accession>